<feature type="binding site" description="covalent" evidence="4">
    <location>
        <position position="211"/>
    </location>
    <ligand>
        <name>heme c</name>
        <dbReference type="ChEBI" id="CHEBI:61717"/>
        <label>2</label>
    </ligand>
</feature>
<feature type="domain" description="Cytochrome c" evidence="6">
    <location>
        <begin position="323"/>
        <end position="413"/>
    </location>
</feature>
<evidence type="ECO:0000256" key="4">
    <source>
        <dbReference type="PIRSR" id="PIRSR000018-50"/>
    </source>
</evidence>
<evidence type="ECO:0000256" key="2">
    <source>
        <dbReference type="ARBA" id="ARBA00022723"/>
    </source>
</evidence>
<protein>
    <submittedName>
        <fullName evidence="7">Cytochrome c, mono-and diheme variants</fullName>
    </submittedName>
</protein>
<dbReference type="RefSeq" id="WP_090703507.1">
    <property type="nucleotide sequence ID" value="NZ_FOSP01000065.1"/>
</dbReference>
<feature type="domain" description="Cytochrome c" evidence="6">
    <location>
        <begin position="48"/>
        <end position="151"/>
    </location>
</feature>
<dbReference type="GO" id="GO:0020037">
    <property type="term" value="F:heme binding"/>
    <property type="evidence" value="ECO:0007669"/>
    <property type="project" value="InterPro"/>
</dbReference>
<accession>A0A1I4H058</accession>
<keyword evidence="3 5" id="KW-0408">Iron</keyword>
<dbReference type="EMBL" id="FOSP01000065">
    <property type="protein sequence ID" value="SFL34761.1"/>
    <property type="molecule type" value="Genomic_DNA"/>
</dbReference>
<dbReference type="InterPro" id="IPR014353">
    <property type="entry name" value="Membr-bd_ADH_cyt_c"/>
</dbReference>
<dbReference type="InterPro" id="IPR009056">
    <property type="entry name" value="Cyt_c-like_dom"/>
</dbReference>
<dbReference type="PANTHER" id="PTHR35008:SF4">
    <property type="entry name" value="BLL4482 PROTEIN"/>
    <property type="match status" value="1"/>
</dbReference>
<dbReference type="InterPro" id="IPR036909">
    <property type="entry name" value="Cyt_c-like_dom_sf"/>
</dbReference>
<feature type="binding site" description="covalent" evidence="4">
    <location>
        <position position="62"/>
    </location>
    <ligand>
        <name>heme c</name>
        <dbReference type="ChEBI" id="CHEBI:61717"/>
        <label>1</label>
    </ligand>
</feature>
<proteinExistence type="predicted"/>
<evidence type="ECO:0000313" key="8">
    <source>
        <dbReference type="Proteomes" id="UP000199533"/>
    </source>
</evidence>
<sequence>MKYSISILNNTRKIIPLLLGCSLWGMLITEVMAYDSFQEKSDYSVVEQQLKLGAYLTHAGNCQGCHTAQGGPPFAGGRRLSTSFGIFVTPNITPDSETGIGDWSEEDFWQALHQGKSRDGRLLYPAFPYTEYTKVTRRDANAIFAYLQSLPRVSQKNPTHEIHFPYNFRPLLYIWRALYFKEGVYVPDQSQNEEWNRGAYLVQGLGHCNACHTSRGFLGGSENDALTGGQIMGTNWYAPSLTSPLEAGSDDWTVEEIAQLLATGISNRAVASGPMATIIRQSLQYLSAEDMRAMAIYLKAIAENSASHAPETAFQFMPKNKQKFLAQGEQLYTQYCQECHGISGAGAPGIYPPLTDNRSVVMASPMNAIRMVLEGGYPATTAGNPRPYGMPPFQHILNNEEIALVVSFIRNSWGNNGGWVTATNVDRIRGSARH</sequence>
<feature type="binding site" description="covalent" evidence="4">
    <location>
        <position position="339"/>
    </location>
    <ligand>
        <name>heme c</name>
        <dbReference type="ChEBI" id="CHEBI:61717"/>
        <label>3</label>
    </ligand>
</feature>
<dbReference type="GO" id="GO:0016614">
    <property type="term" value="F:oxidoreductase activity, acting on CH-OH group of donors"/>
    <property type="evidence" value="ECO:0007669"/>
    <property type="project" value="InterPro"/>
</dbReference>
<dbReference type="PROSITE" id="PS51007">
    <property type="entry name" value="CYTC"/>
    <property type="match status" value="3"/>
</dbReference>
<feature type="binding site" description="covalent" evidence="4">
    <location>
        <position position="336"/>
    </location>
    <ligand>
        <name>heme c</name>
        <dbReference type="ChEBI" id="CHEBI:61717"/>
        <label>3</label>
    </ligand>
</feature>
<evidence type="ECO:0000259" key="6">
    <source>
        <dbReference type="PROSITE" id="PS51007"/>
    </source>
</evidence>
<dbReference type="PIRSF" id="PIRSF000018">
    <property type="entry name" value="Mb_ADH_cyt_c"/>
    <property type="match status" value="1"/>
</dbReference>
<feature type="domain" description="Cytochrome c" evidence="6">
    <location>
        <begin position="193"/>
        <end position="302"/>
    </location>
</feature>
<keyword evidence="8" id="KW-1185">Reference proteome</keyword>
<dbReference type="Gene3D" id="1.10.760.10">
    <property type="entry name" value="Cytochrome c-like domain"/>
    <property type="match status" value="3"/>
</dbReference>
<feature type="binding site" description="axial binding residue" evidence="5">
    <location>
        <position position="66"/>
    </location>
    <ligand>
        <name>heme c</name>
        <dbReference type="ChEBI" id="CHEBI:61717"/>
        <label>1</label>
    </ligand>
    <ligandPart>
        <name>Fe</name>
        <dbReference type="ChEBI" id="CHEBI:18248"/>
    </ligandPart>
</feature>
<dbReference type="GO" id="GO:0009055">
    <property type="term" value="F:electron transfer activity"/>
    <property type="evidence" value="ECO:0007669"/>
    <property type="project" value="InterPro"/>
</dbReference>
<evidence type="ECO:0000256" key="3">
    <source>
        <dbReference type="ARBA" id="ARBA00023004"/>
    </source>
</evidence>
<comment type="cofactor">
    <cofactor evidence="4">
        <name>heme c</name>
        <dbReference type="ChEBI" id="CHEBI:61717"/>
    </cofactor>
    <text evidence="4">Binds 3 heme c groups covalently per subunit.</text>
</comment>
<dbReference type="InterPro" id="IPR051459">
    <property type="entry name" value="Cytochrome_c-type_DH"/>
</dbReference>
<dbReference type="Proteomes" id="UP000199533">
    <property type="component" value="Unassembled WGS sequence"/>
</dbReference>
<evidence type="ECO:0000256" key="5">
    <source>
        <dbReference type="PIRSR" id="PIRSR000018-51"/>
    </source>
</evidence>
<reference evidence="8" key="1">
    <citation type="submission" date="2016-10" db="EMBL/GenBank/DDBJ databases">
        <authorList>
            <person name="Varghese N."/>
            <person name="Submissions S."/>
        </authorList>
    </citation>
    <scope>NUCLEOTIDE SEQUENCE [LARGE SCALE GENOMIC DNA]</scope>
    <source>
        <strain evidence="8">Nm69</strain>
    </source>
</reference>
<dbReference type="PANTHER" id="PTHR35008">
    <property type="entry name" value="BLL4482 PROTEIN-RELATED"/>
    <property type="match status" value="1"/>
</dbReference>
<dbReference type="GO" id="GO:0005506">
    <property type="term" value="F:iron ion binding"/>
    <property type="evidence" value="ECO:0007669"/>
    <property type="project" value="InterPro"/>
</dbReference>
<gene>
    <name evidence="7" type="ORF">SAMN05216302_106510</name>
</gene>
<dbReference type="OrthoDB" id="9809720at2"/>
<feature type="binding site" description="axial binding residue" evidence="5">
    <location>
        <position position="340"/>
    </location>
    <ligand>
        <name>heme c</name>
        <dbReference type="ChEBI" id="CHEBI:61717"/>
        <label>3</label>
    </ligand>
    <ligandPart>
        <name>Fe</name>
        <dbReference type="ChEBI" id="CHEBI:18248"/>
    </ligandPart>
</feature>
<name>A0A1I4H058_9PROT</name>
<organism evidence="7 8">
    <name type="scientific">Nitrosomonas aestuarii</name>
    <dbReference type="NCBI Taxonomy" id="52441"/>
    <lineage>
        <taxon>Bacteria</taxon>
        <taxon>Pseudomonadati</taxon>
        <taxon>Pseudomonadota</taxon>
        <taxon>Betaproteobacteria</taxon>
        <taxon>Nitrosomonadales</taxon>
        <taxon>Nitrosomonadaceae</taxon>
        <taxon>Nitrosomonas</taxon>
    </lineage>
</organism>
<dbReference type="AlphaFoldDB" id="A0A1I4H058"/>
<feature type="binding site" description="axial binding residue" evidence="5">
    <location>
        <position position="212"/>
    </location>
    <ligand>
        <name>heme c</name>
        <dbReference type="ChEBI" id="CHEBI:61717"/>
        <label>2</label>
    </ligand>
    <ligandPart>
        <name>Fe</name>
        <dbReference type="ChEBI" id="CHEBI:18248"/>
    </ligandPart>
</feature>
<dbReference type="STRING" id="52441.SAMN05216302_106510"/>
<evidence type="ECO:0000256" key="1">
    <source>
        <dbReference type="ARBA" id="ARBA00022617"/>
    </source>
</evidence>
<feature type="binding site" description="covalent" evidence="4">
    <location>
        <position position="65"/>
    </location>
    <ligand>
        <name>heme c</name>
        <dbReference type="ChEBI" id="CHEBI:61717"/>
        <label>1</label>
    </ligand>
</feature>
<evidence type="ECO:0000313" key="7">
    <source>
        <dbReference type="EMBL" id="SFL34761.1"/>
    </source>
</evidence>
<keyword evidence="1 4" id="KW-0349">Heme</keyword>
<feature type="binding site" description="covalent" evidence="4">
    <location>
        <position position="208"/>
    </location>
    <ligand>
        <name>heme c</name>
        <dbReference type="ChEBI" id="CHEBI:61717"/>
        <label>2</label>
    </ligand>
</feature>
<dbReference type="GO" id="GO:0016020">
    <property type="term" value="C:membrane"/>
    <property type="evidence" value="ECO:0007669"/>
    <property type="project" value="InterPro"/>
</dbReference>
<keyword evidence="2 5" id="KW-0479">Metal-binding</keyword>
<dbReference type="Pfam" id="PF00034">
    <property type="entry name" value="Cytochrom_C"/>
    <property type="match status" value="2"/>
</dbReference>
<dbReference type="SUPFAM" id="SSF46626">
    <property type="entry name" value="Cytochrome c"/>
    <property type="match status" value="3"/>
</dbReference>